<dbReference type="SUPFAM" id="SSF53474">
    <property type="entry name" value="alpha/beta-Hydrolases"/>
    <property type="match status" value="1"/>
</dbReference>
<evidence type="ECO:0000313" key="4">
    <source>
        <dbReference type="Proteomes" id="UP000676325"/>
    </source>
</evidence>
<feature type="compositionally biased region" description="Polar residues" evidence="1">
    <location>
        <begin position="219"/>
        <end position="228"/>
    </location>
</feature>
<keyword evidence="4" id="KW-1185">Reference proteome</keyword>
<feature type="region of interest" description="Disordered" evidence="1">
    <location>
        <begin position="303"/>
        <end position="322"/>
    </location>
</feature>
<dbReference type="Gene3D" id="3.40.50.1820">
    <property type="entry name" value="alpha/beta hydrolase"/>
    <property type="match status" value="1"/>
</dbReference>
<accession>A0A941EB72</accession>
<evidence type="ECO:0000256" key="1">
    <source>
        <dbReference type="SAM" id="MobiDB-lite"/>
    </source>
</evidence>
<feature type="compositionally biased region" description="Basic and acidic residues" evidence="1">
    <location>
        <begin position="242"/>
        <end position="260"/>
    </location>
</feature>
<dbReference type="InterPro" id="IPR029058">
    <property type="entry name" value="AB_hydrolase_fold"/>
</dbReference>
<proteinExistence type="predicted"/>
<feature type="compositionally biased region" description="Basic residues" evidence="1">
    <location>
        <begin position="303"/>
        <end position="313"/>
    </location>
</feature>
<sequence>MVTYRTQYSDNAVALAAGWVMVEPGARGHDLVNSHGDYDGVAPAAIVDLKAATRYLKFNAGRVPGNTEQIVVTGLSAGGALAALQGASGDVAAYDPYLEAIGAAPASDSVWGVASYCPITDLDHADRPYEYCFGTLPVGGSTGDEVDQTLSAELIELFRQYQDGLNLSYRGFGALSADNYSEFLLKQFLLPAATRYLSSLTDAEVEAYLAANPGISYANGQAQPQSGAQLVPARRHHRHQHLPGDHGEPRGDHPGPGRHRELLHVLGRQPRLQLRRARVHPVVLRPRPPPASGRLAPQVLTHRRRGFHSPHPRSRGEARNGLEIKCYAAP</sequence>
<reference evidence="3" key="1">
    <citation type="submission" date="2021-04" db="EMBL/GenBank/DDBJ databases">
        <title>Genome based classification of Actinospica acidithermotolerans sp. nov., an actinobacterium isolated from an Indonesian hot spring.</title>
        <authorList>
            <person name="Kusuma A.B."/>
            <person name="Putra K.E."/>
            <person name="Nafisah S."/>
            <person name="Loh J."/>
            <person name="Nouioui I."/>
            <person name="Goodfellow M."/>
        </authorList>
    </citation>
    <scope>NUCLEOTIDE SEQUENCE</scope>
    <source>
        <strain evidence="3">MGRD01-02</strain>
    </source>
</reference>
<gene>
    <name evidence="3" type="ORF">KDK95_12995</name>
</gene>
<name>A0A941EB72_9ACTN</name>
<dbReference type="EMBL" id="JAGSOH010000030">
    <property type="protein sequence ID" value="MBR7827227.1"/>
    <property type="molecule type" value="Genomic_DNA"/>
</dbReference>
<protein>
    <recommendedName>
        <fullName evidence="2">BD-FAE-like domain-containing protein</fullName>
    </recommendedName>
</protein>
<feature type="domain" description="BD-FAE-like" evidence="2">
    <location>
        <begin position="40"/>
        <end position="126"/>
    </location>
</feature>
<dbReference type="AlphaFoldDB" id="A0A941EB72"/>
<feature type="region of interest" description="Disordered" evidence="1">
    <location>
        <begin position="219"/>
        <end position="260"/>
    </location>
</feature>
<dbReference type="RefSeq" id="WP_212518374.1">
    <property type="nucleotide sequence ID" value="NZ_JAGSOH010000030.1"/>
</dbReference>
<dbReference type="Pfam" id="PF20434">
    <property type="entry name" value="BD-FAE"/>
    <property type="match status" value="1"/>
</dbReference>
<dbReference type="InterPro" id="IPR049492">
    <property type="entry name" value="BD-FAE-like_dom"/>
</dbReference>
<dbReference type="Proteomes" id="UP000676325">
    <property type="component" value="Unassembled WGS sequence"/>
</dbReference>
<organism evidence="3 4">
    <name type="scientific">Actinospica acidithermotolerans</name>
    <dbReference type="NCBI Taxonomy" id="2828514"/>
    <lineage>
        <taxon>Bacteria</taxon>
        <taxon>Bacillati</taxon>
        <taxon>Actinomycetota</taxon>
        <taxon>Actinomycetes</taxon>
        <taxon>Catenulisporales</taxon>
        <taxon>Actinospicaceae</taxon>
        <taxon>Actinospica</taxon>
    </lineage>
</organism>
<evidence type="ECO:0000313" key="3">
    <source>
        <dbReference type="EMBL" id="MBR7827227.1"/>
    </source>
</evidence>
<evidence type="ECO:0000259" key="2">
    <source>
        <dbReference type="Pfam" id="PF20434"/>
    </source>
</evidence>
<comment type="caution">
    <text evidence="3">The sequence shown here is derived from an EMBL/GenBank/DDBJ whole genome shotgun (WGS) entry which is preliminary data.</text>
</comment>